<proteinExistence type="predicted"/>
<organism evidence="1 2">
    <name type="scientific">Anaerostipes butyraticus</name>
    <dbReference type="NCBI Taxonomy" id="645466"/>
    <lineage>
        <taxon>Bacteria</taxon>
        <taxon>Bacillati</taxon>
        <taxon>Bacillota</taxon>
        <taxon>Clostridia</taxon>
        <taxon>Lachnospirales</taxon>
        <taxon>Lachnospiraceae</taxon>
        <taxon>Anaerostipes</taxon>
    </lineage>
</organism>
<sequence length="203" mass="23662">MREVNPMDTDRAKSWQLYIDAPMPMVTIFKTLDISNLMRQEKAGYKLNMLLCYCICLAANDTKEFQLLPVGKKMMEYEKIGVNVIVANRDGGINSCDIPGFSDLQEFNQTYLELTQKVRETCEDYEIEDHMIIGTSSLVKYEIDGVMNMYSGIFNNPFMIWGRYRKEGSTYKLQVSFQFHHVQMDGMEACEFLERLQKYISEL</sequence>
<dbReference type="InterPro" id="IPR001707">
    <property type="entry name" value="Cmp_AcTrfase"/>
</dbReference>
<evidence type="ECO:0008006" key="3">
    <source>
        <dbReference type="Google" id="ProtNLM"/>
    </source>
</evidence>
<dbReference type="InterPro" id="IPR023213">
    <property type="entry name" value="CAT-like_dom_sf"/>
</dbReference>
<dbReference type="RefSeq" id="WP_201310647.1">
    <property type="nucleotide sequence ID" value="NZ_BLYI01000027.1"/>
</dbReference>
<dbReference type="AlphaFoldDB" id="A0A916VCQ9"/>
<dbReference type="NCBIfam" id="NF040637">
    <property type="entry name" value="CatA_like_2"/>
    <property type="match status" value="1"/>
</dbReference>
<comment type="caution">
    <text evidence="1">The sequence shown here is derived from an EMBL/GenBank/DDBJ whole genome shotgun (WGS) entry which is preliminary data.</text>
</comment>
<dbReference type="SUPFAM" id="SSF52777">
    <property type="entry name" value="CoA-dependent acyltransferases"/>
    <property type="match status" value="1"/>
</dbReference>
<keyword evidence="2" id="KW-1185">Reference proteome</keyword>
<dbReference type="Proteomes" id="UP000613208">
    <property type="component" value="Unassembled WGS sequence"/>
</dbReference>
<dbReference type="GO" id="GO:0008811">
    <property type="term" value="F:chloramphenicol O-acetyltransferase activity"/>
    <property type="evidence" value="ECO:0007669"/>
    <property type="project" value="InterPro"/>
</dbReference>
<gene>
    <name evidence="1" type="ORF">ANBU17_12830</name>
</gene>
<dbReference type="Pfam" id="PF00302">
    <property type="entry name" value="CAT"/>
    <property type="match status" value="1"/>
</dbReference>
<dbReference type="PANTHER" id="PTHR38474">
    <property type="entry name" value="SLR0299 PROTEIN"/>
    <property type="match status" value="1"/>
</dbReference>
<evidence type="ECO:0000313" key="2">
    <source>
        <dbReference type="Proteomes" id="UP000613208"/>
    </source>
</evidence>
<dbReference type="SMART" id="SM01059">
    <property type="entry name" value="CAT"/>
    <property type="match status" value="1"/>
</dbReference>
<dbReference type="PANTHER" id="PTHR38474:SF1">
    <property type="entry name" value="SLR0299 PROTEIN"/>
    <property type="match status" value="1"/>
</dbReference>
<evidence type="ECO:0000313" key="1">
    <source>
        <dbReference type="EMBL" id="GFO84936.1"/>
    </source>
</evidence>
<name>A0A916VCQ9_9FIRM</name>
<protein>
    <recommendedName>
        <fullName evidence="3">Chloramphenicol acetyltransferase</fullName>
    </recommendedName>
</protein>
<accession>A0A916VCQ9</accession>
<dbReference type="EMBL" id="BLYI01000027">
    <property type="protein sequence ID" value="GFO84936.1"/>
    <property type="molecule type" value="Genomic_DNA"/>
</dbReference>
<reference evidence="1" key="1">
    <citation type="submission" date="2020-06" db="EMBL/GenBank/DDBJ databases">
        <title>Characterization of fructooligosaccharide metabolism and fructooligosaccharide-degrading enzymes in human commensal butyrate producers.</title>
        <authorList>
            <person name="Tanno H."/>
            <person name="Fujii T."/>
            <person name="Hirano K."/>
            <person name="Maeno S."/>
            <person name="Tonozuka T."/>
            <person name="Sakamoto M."/>
            <person name="Ohkuma M."/>
            <person name="Tochio T."/>
            <person name="Endo A."/>
        </authorList>
    </citation>
    <scope>NUCLEOTIDE SEQUENCE</scope>
    <source>
        <strain evidence="1">JCM 17466</strain>
    </source>
</reference>
<dbReference type="Gene3D" id="3.30.559.10">
    <property type="entry name" value="Chloramphenicol acetyltransferase-like domain"/>
    <property type="match status" value="1"/>
</dbReference>